<feature type="transmembrane region" description="Helical" evidence="5">
    <location>
        <begin position="30"/>
        <end position="47"/>
    </location>
</feature>
<evidence type="ECO:0000256" key="5">
    <source>
        <dbReference type="SAM" id="Phobius"/>
    </source>
</evidence>
<evidence type="ECO:0000256" key="3">
    <source>
        <dbReference type="ARBA" id="ARBA00022989"/>
    </source>
</evidence>
<comment type="caution">
    <text evidence="6">The sequence shown here is derived from an EMBL/GenBank/DDBJ whole genome shotgun (WGS) entry which is preliminary data.</text>
</comment>
<evidence type="ECO:0008006" key="8">
    <source>
        <dbReference type="Google" id="ProtNLM"/>
    </source>
</evidence>
<gene>
    <name evidence="6" type="ORF">FMM05_17050</name>
</gene>
<organism evidence="6 7">
    <name type="scientific">Flavobacterium zepuense</name>
    <dbReference type="NCBI Taxonomy" id="2593302"/>
    <lineage>
        <taxon>Bacteria</taxon>
        <taxon>Pseudomonadati</taxon>
        <taxon>Bacteroidota</taxon>
        <taxon>Flavobacteriia</taxon>
        <taxon>Flavobacteriales</taxon>
        <taxon>Flavobacteriaceae</taxon>
        <taxon>Flavobacterium</taxon>
    </lineage>
</organism>
<keyword evidence="7" id="KW-1185">Reference proteome</keyword>
<dbReference type="Proteomes" id="UP000320643">
    <property type="component" value="Unassembled WGS sequence"/>
</dbReference>
<reference evidence="6 7" key="1">
    <citation type="submission" date="2019-07" db="EMBL/GenBank/DDBJ databases">
        <title>Flavobacterium sp. nov., isolated from glacier ice.</title>
        <authorList>
            <person name="Liu Q."/>
            <person name="Xin Y.-H."/>
        </authorList>
    </citation>
    <scope>NUCLEOTIDE SEQUENCE [LARGE SCALE GENOMIC DNA]</scope>
    <source>
        <strain evidence="6 7">ZT4R6</strain>
    </source>
</reference>
<evidence type="ECO:0000313" key="6">
    <source>
        <dbReference type="EMBL" id="TRW22587.1"/>
    </source>
</evidence>
<evidence type="ECO:0000313" key="7">
    <source>
        <dbReference type="Proteomes" id="UP000320643"/>
    </source>
</evidence>
<dbReference type="OrthoDB" id="1366762at2"/>
<evidence type="ECO:0000256" key="4">
    <source>
        <dbReference type="ARBA" id="ARBA00023136"/>
    </source>
</evidence>
<dbReference type="EMBL" id="VJVZ01000012">
    <property type="protein sequence ID" value="TRW22587.1"/>
    <property type="molecule type" value="Genomic_DNA"/>
</dbReference>
<keyword evidence="3 5" id="KW-1133">Transmembrane helix</keyword>
<dbReference type="Pfam" id="PF05105">
    <property type="entry name" value="Phage_holin_4_1"/>
    <property type="match status" value="1"/>
</dbReference>
<proteinExistence type="predicted"/>
<feature type="transmembrane region" description="Helical" evidence="5">
    <location>
        <begin position="5"/>
        <end position="24"/>
    </location>
</feature>
<evidence type="ECO:0000256" key="1">
    <source>
        <dbReference type="ARBA" id="ARBA00004141"/>
    </source>
</evidence>
<comment type="subcellular location">
    <subcellularLocation>
        <location evidence="1">Membrane</location>
        <topology evidence="1">Multi-pass membrane protein</topology>
    </subcellularLocation>
</comment>
<accession>A0A552UWK0</accession>
<feature type="transmembrane region" description="Helical" evidence="5">
    <location>
        <begin position="68"/>
        <end position="86"/>
    </location>
</feature>
<dbReference type="InterPro" id="IPR006480">
    <property type="entry name" value="Phage_holin_4_1"/>
</dbReference>
<evidence type="ECO:0000256" key="2">
    <source>
        <dbReference type="ARBA" id="ARBA00022692"/>
    </source>
</evidence>
<feature type="transmembrane region" description="Helical" evidence="5">
    <location>
        <begin position="92"/>
        <end position="110"/>
    </location>
</feature>
<keyword evidence="2 5" id="KW-0812">Transmembrane</keyword>
<keyword evidence="4 5" id="KW-0472">Membrane</keyword>
<name>A0A552UWK0_9FLAO</name>
<protein>
    <recommendedName>
        <fullName evidence="8">Bacteriophage holin family protein</fullName>
    </recommendedName>
</protein>
<sequence>MKYFIIIYIMKILQSFLLSIVTFFSPVQGILIAVGVTIMADTITGVYRCKKLKQPIVSKRLRQVANKMAVYEAAVILFWLMDHYLLSEFFKIWFSVDYFFTKIVALVLIFTEMVSIKENIEEAHSFSIAGMIRTLLKSGKEIKNDVNQII</sequence>
<dbReference type="GO" id="GO:0016020">
    <property type="term" value="C:membrane"/>
    <property type="evidence" value="ECO:0007669"/>
    <property type="project" value="UniProtKB-SubCell"/>
</dbReference>
<dbReference type="AlphaFoldDB" id="A0A552UWK0"/>